<accession>A0A318KAL5</accession>
<comment type="caution">
    <text evidence="1">The sequence shown here is derived from an EMBL/GenBank/DDBJ whole genome shotgun (WGS) entry which is preliminary data.</text>
</comment>
<reference evidence="1 2" key="1">
    <citation type="submission" date="2018-05" db="EMBL/GenBank/DDBJ databases">
        <title>Genomic Encyclopedia of Type Strains, Phase IV (KMG-IV): sequencing the most valuable type-strain genomes for metagenomic binning, comparative biology and taxonomic classification.</title>
        <authorList>
            <person name="Goeker M."/>
        </authorList>
    </citation>
    <scope>NUCLEOTIDE SEQUENCE [LARGE SCALE GENOMIC DNA]</scope>
    <source>
        <strain evidence="1 2">DSM 44704</strain>
    </source>
</reference>
<keyword evidence="2" id="KW-1185">Reference proteome</keyword>
<organism evidence="1 2">
    <name type="scientific">Nocardia tenerifensis</name>
    <dbReference type="NCBI Taxonomy" id="228006"/>
    <lineage>
        <taxon>Bacteria</taxon>
        <taxon>Bacillati</taxon>
        <taxon>Actinomycetota</taxon>
        <taxon>Actinomycetes</taxon>
        <taxon>Mycobacteriales</taxon>
        <taxon>Nocardiaceae</taxon>
        <taxon>Nocardia</taxon>
    </lineage>
</organism>
<protein>
    <submittedName>
        <fullName evidence="1">Uncharacterized protein</fullName>
    </submittedName>
</protein>
<sequence>MVRRSDGVSDLEEALAAQVVFVEDQADDTWMIGRTPTQTLHVRMGNFPEEDLWSLWLGDGKWMDFTEPPAGWTLELSDDRWPATARPRLPKGEFHE</sequence>
<dbReference type="Proteomes" id="UP000247569">
    <property type="component" value="Unassembled WGS sequence"/>
</dbReference>
<evidence type="ECO:0000313" key="1">
    <source>
        <dbReference type="EMBL" id="PXX70907.1"/>
    </source>
</evidence>
<proteinExistence type="predicted"/>
<dbReference type="RefSeq" id="WP_040735128.1">
    <property type="nucleotide sequence ID" value="NZ_QJKF01000001.1"/>
</dbReference>
<dbReference type="EMBL" id="QJKF01000001">
    <property type="protein sequence ID" value="PXX70907.1"/>
    <property type="molecule type" value="Genomic_DNA"/>
</dbReference>
<gene>
    <name evidence="1" type="ORF">DFR70_101328</name>
</gene>
<evidence type="ECO:0000313" key="2">
    <source>
        <dbReference type="Proteomes" id="UP000247569"/>
    </source>
</evidence>
<dbReference type="OrthoDB" id="4376040at2"/>
<dbReference type="AlphaFoldDB" id="A0A318KAL5"/>
<name>A0A318KAL5_9NOCA</name>